<dbReference type="AlphaFoldDB" id="A0A6G1JKM5"/>
<keyword evidence="1" id="KW-0732">Signal</keyword>
<evidence type="ECO:0000313" key="2">
    <source>
        <dbReference type="EMBL" id="KAF2690703.1"/>
    </source>
</evidence>
<organism evidence="2 3">
    <name type="scientific">Lentithecium fluviatile CBS 122367</name>
    <dbReference type="NCBI Taxonomy" id="1168545"/>
    <lineage>
        <taxon>Eukaryota</taxon>
        <taxon>Fungi</taxon>
        <taxon>Dikarya</taxon>
        <taxon>Ascomycota</taxon>
        <taxon>Pezizomycotina</taxon>
        <taxon>Dothideomycetes</taxon>
        <taxon>Pleosporomycetidae</taxon>
        <taxon>Pleosporales</taxon>
        <taxon>Massarineae</taxon>
        <taxon>Lentitheciaceae</taxon>
        <taxon>Lentithecium</taxon>
    </lineage>
</organism>
<feature type="chain" id="PRO_5026347146" description="SGNH hydrolase" evidence="1">
    <location>
        <begin position="18"/>
        <end position="405"/>
    </location>
</feature>
<dbReference type="InterPro" id="IPR036514">
    <property type="entry name" value="SGNH_hydro_sf"/>
</dbReference>
<feature type="signal peptide" evidence="1">
    <location>
        <begin position="1"/>
        <end position="17"/>
    </location>
</feature>
<accession>A0A6G1JKM5</accession>
<protein>
    <recommendedName>
        <fullName evidence="4">SGNH hydrolase</fullName>
    </recommendedName>
</protein>
<evidence type="ECO:0000256" key="1">
    <source>
        <dbReference type="SAM" id="SignalP"/>
    </source>
</evidence>
<dbReference type="EMBL" id="MU005570">
    <property type="protein sequence ID" value="KAF2690703.1"/>
    <property type="molecule type" value="Genomic_DNA"/>
</dbReference>
<dbReference type="InterPro" id="IPR037460">
    <property type="entry name" value="SEST-like"/>
</dbReference>
<evidence type="ECO:0000313" key="3">
    <source>
        <dbReference type="Proteomes" id="UP000799291"/>
    </source>
</evidence>
<proteinExistence type="predicted"/>
<sequence>MATKLLALSLCVLSVCARSDPQKGLSSTKRSNKLKLNWAAVGGSWISGVSFDAFGNTNYDSNTDECLRDSYSYPALIAQDNSWVPNGKEQQFQFAACARSKPEKMIDDHVRSPSVTLMQAGLDTWKLTDVLNFCIFQDQDKDYGVAFPSAVEEGECALAISNARRSIEGSDDWGVQYEIHNEIYNWWNIMGAINPDYRLYVIGYPDFFNTVEDATWCNNVTFARNRKTGQMLVMELRNEINILTQLINDKIWKAVQVINSGDSRVKVGFINPKDRFDGSRFCEGGHSLYDQYFGTKIKFWNRSPEQVVIRRNNNYQFREPTEDERKKWLETGRFTGNDNEVDIITTHNSTVPGPPSQDGRPGWALRAFLPNHEGHKMIAKEIMDRLRKDLEPTHSGVFRGNEFNG</sequence>
<gene>
    <name evidence="2" type="ORF">K458DRAFT_482909</name>
</gene>
<reference evidence="2" key="1">
    <citation type="journal article" date="2020" name="Stud. Mycol.">
        <title>101 Dothideomycetes genomes: a test case for predicting lifestyles and emergence of pathogens.</title>
        <authorList>
            <person name="Haridas S."/>
            <person name="Albert R."/>
            <person name="Binder M."/>
            <person name="Bloem J."/>
            <person name="Labutti K."/>
            <person name="Salamov A."/>
            <person name="Andreopoulos B."/>
            <person name="Baker S."/>
            <person name="Barry K."/>
            <person name="Bills G."/>
            <person name="Bluhm B."/>
            <person name="Cannon C."/>
            <person name="Castanera R."/>
            <person name="Culley D."/>
            <person name="Daum C."/>
            <person name="Ezra D."/>
            <person name="Gonzalez J."/>
            <person name="Henrissat B."/>
            <person name="Kuo A."/>
            <person name="Liang C."/>
            <person name="Lipzen A."/>
            <person name="Lutzoni F."/>
            <person name="Magnuson J."/>
            <person name="Mondo S."/>
            <person name="Nolan M."/>
            <person name="Ohm R."/>
            <person name="Pangilinan J."/>
            <person name="Park H.-J."/>
            <person name="Ramirez L."/>
            <person name="Alfaro M."/>
            <person name="Sun H."/>
            <person name="Tritt A."/>
            <person name="Yoshinaga Y."/>
            <person name="Zwiers L.-H."/>
            <person name="Turgeon B."/>
            <person name="Goodwin S."/>
            <person name="Spatafora J."/>
            <person name="Crous P."/>
            <person name="Grigoriev I."/>
        </authorList>
    </citation>
    <scope>NUCLEOTIDE SEQUENCE</scope>
    <source>
        <strain evidence="2">CBS 122367</strain>
    </source>
</reference>
<evidence type="ECO:0008006" key="4">
    <source>
        <dbReference type="Google" id="ProtNLM"/>
    </source>
</evidence>
<dbReference type="Proteomes" id="UP000799291">
    <property type="component" value="Unassembled WGS sequence"/>
</dbReference>
<keyword evidence="3" id="KW-1185">Reference proteome</keyword>
<dbReference type="SUPFAM" id="SSF52266">
    <property type="entry name" value="SGNH hydrolase"/>
    <property type="match status" value="1"/>
</dbReference>
<dbReference type="GO" id="GO:0006629">
    <property type="term" value="P:lipid metabolic process"/>
    <property type="evidence" value="ECO:0007669"/>
    <property type="project" value="TreeGrafter"/>
</dbReference>
<dbReference type="PANTHER" id="PTHR37981:SF1">
    <property type="entry name" value="SGNH HYDROLASE-TYPE ESTERASE DOMAIN-CONTAINING PROTEIN"/>
    <property type="match status" value="1"/>
</dbReference>
<name>A0A6G1JKM5_9PLEO</name>
<dbReference type="GO" id="GO:0016788">
    <property type="term" value="F:hydrolase activity, acting on ester bonds"/>
    <property type="evidence" value="ECO:0007669"/>
    <property type="project" value="InterPro"/>
</dbReference>
<dbReference type="PANTHER" id="PTHR37981">
    <property type="entry name" value="LIPASE 2"/>
    <property type="match status" value="1"/>
</dbReference>
<dbReference type="OrthoDB" id="21678at2759"/>
<dbReference type="Gene3D" id="3.40.50.1110">
    <property type="entry name" value="SGNH hydrolase"/>
    <property type="match status" value="1"/>
</dbReference>